<sequence length="173" mass="20493">MIMIKKIFLCFLGLILIQSAHAQIYSSDVCFYIKTGESLEKNNGITYILFDGSRLITSSHTSYYVKKSLREDPNFFYNYLKNIDSNSEGNFYKYSSSKSTPKREVYIYRYPGYHDYFLNYAPHWRCIAVSPDKNSFISWTEYDDGTISGKQYYIRIDKKELLPKISDYDFLYE</sequence>
<keyword evidence="1" id="KW-0614">Plasmid</keyword>
<name>A0A0H5Q2Y7_9ZZZZ</name>
<evidence type="ECO:0000313" key="1">
    <source>
        <dbReference type="EMBL" id="CRY95769.1"/>
    </source>
</evidence>
<organism evidence="1">
    <name type="scientific">uncultured prokaryote</name>
    <dbReference type="NCBI Taxonomy" id="198431"/>
    <lineage>
        <taxon>unclassified sequences</taxon>
        <taxon>environmental samples</taxon>
    </lineage>
</organism>
<reference evidence="1" key="1">
    <citation type="submission" date="2015-06" db="EMBL/GenBank/DDBJ databases">
        <authorList>
            <person name="Joergensen T."/>
        </authorList>
    </citation>
    <scope>NUCLEOTIDE SEQUENCE</scope>
    <source>
        <plasmid evidence="1">pRGFK0764</plasmid>
    </source>
</reference>
<dbReference type="AlphaFoldDB" id="A0A0H5Q2Y7"/>
<protein>
    <submittedName>
        <fullName evidence="1">Uncharacterized protein</fullName>
    </submittedName>
</protein>
<geneLocation type="plasmid" evidence="1">
    <name>pRGFK0764</name>
</geneLocation>
<reference evidence="1" key="2">
    <citation type="submission" date="2015-07" db="EMBL/GenBank/DDBJ databases">
        <title>Plasmids, circular viruses and viroids from rat gut.</title>
        <authorList>
            <person name="Jorgensen T.J."/>
            <person name="Hansen M.A."/>
            <person name="Xu Z."/>
            <person name="Tabak M.A."/>
            <person name="Sorensen S.J."/>
            <person name="Hansen L.H."/>
        </authorList>
    </citation>
    <scope>NUCLEOTIDE SEQUENCE</scope>
    <source>
        <plasmid evidence="1">pRGFK0764</plasmid>
    </source>
</reference>
<accession>A0A0H5Q2Y7</accession>
<dbReference type="EMBL" id="LN853373">
    <property type="protein sequence ID" value="CRY95769.1"/>
    <property type="molecule type" value="Genomic_DNA"/>
</dbReference>
<proteinExistence type="predicted"/>